<name>A0ABS1M5Q5_9NOCA</name>
<organism evidence="7 8">
    <name type="scientific">Nocardia acididurans</name>
    <dbReference type="NCBI Taxonomy" id="2802282"/>
    <lineage>
        <taxon>Bacteria</taxon>
        <taxon>Bacillati</taxon>
        <taxon>Actinomycetota</taxon>
        <taxon>Actinomycetes</taxon>
        <taxon>Mycobacteriales</taxon>
        <taxon>Nocardiaceae</taxon>
        <taxon>Nocardia</taxon>
    </lineage>
</organism>
<keyword evidence="4" id="KW-0804">Transcription</keyword>
<evidence type="ECO:0000256" key="3">
    <source>
        <dbReference type="ARBA" id="ARBA00023125"/>
    </source>
</evidence>
<dbReference type="Pfam" id="PF13191">
    <property type="entry name" value="AAA_16"/>
    <property type="match status" value="1"/>
</dbReference>
<dbReference type="SUPFAM" id="SSF52540">
    <property type="entry name" value="P-loop containing nucleoside triphosphate hydrolases"/>
    <property type="match status" value="1"/>
</dbReference>
<dbReference type="InterPro" id="IPR005158">
    <property type="entry name" value="BTAD"/>
</dbReference>
<evidence type="ECO:0000256" key="5">
    <source>
        <dbReference type="PROSITE-ProRule" id="PRU01091"/>
    </source>
</evidence>
<dbReference type="EMBL" id="JAERRJ010000005">
    <property type="protein sequence ID" value="MBL1075544.1"/>
    <property type="molecule type" value="Genomic_DNA"/>
</dbReference>
<dbReference type="InterPro" id="IPR016032">
    <property type="entry name" value="Sig_transdc_resp-reg_C-effctor"/>
</dbReference>
<evidence type="ECO:0000313" key="7">
    <source>
        <dbReference type="EMBL" id="MBL1075544.1"/>
    </source>
</evidence>
<dbReference type="Gene3D" id="3.40.50.300">
    <property type="entry name" value="P-loop containing nucleotide triphosphate hydrolases"/>
    <property type="match status" value="1"/>
</dbReference>
<feature type="DNA-binding region" description="OmpR/PhoB-type" evidence="5">
    <location>
        <begin position="1"/>
        <end position="74"/>
    </location>
</feature>
<comment type="caution">
    <text evidence="7">The sequence shown here is derived from an EMBL/GenBank/DDBJ whole genome shotgun (WGS) entry which is preliminary data.</text>
</comment>
<evidence type="ECO:0000313" key="8">
    <source>
        <dbReference type="Proteomes" id="UP000602198"/>
    </source>
</evidence>
<evidence type="ECO:0000259" key="6">
    <source>
        <dbReference type="PROSITE" id="PS51755"/>
    </source>
</evidence>
<evidence type="ECO:0000256" key="4">
    <source>
        <dbReference type="ARBA" id="ARBA00023163"/>
    </source>
</evidence>
<evidence type="ECO:0000256" key="1">
    <source>
        <dbReference type="ARBA" id="ARBA00005820"/>
    </source>
</evidence>
<dbReference type="Proteomes" id="UP000602198">
    <property type="component" value="Unassembled WGS sequence"/>
</dbReference>
<dbReference type="InterPro" id="IPR036388">
    <property type="entry name" value="WH-like_DNA-bd_sf"/>
</dbReference>
<proteinExistence type="inferred from homology"/>
<keyword evidence="3 5" id="KW-0238">DNA-binding</keyword>
<sequence>MLRAVLARLVAAGGYATTADRLIDDLWEGNPPPTAASVLQVHIHNLRRIIEPDRPRRARSRYLISESSGYALKLAPEAVDAWQFESLLRDYEERLRAGLPDPAARRQLLDTALAHWNGAAYEGLTGFGWAAQEADRLTDLRLTATEKRAEVELELNRPTEVGIELRALFDDHPEREEIARLLATAQYRIGQQAQALTTLRRSREYLDQEYGIDPSPALRELETAILSHSETLAGAGVPSTPAPAVRIRRIRENSGYTDEHTVLRETAADAEAGHLQIVWIAGEAGAGKTTLAESALTELGARSWTFLRGGCPEVDGAPPAWAWAEVLTALDPAASEKLAGGDAFTIARTVVTLCKQRTANGPVAILLEDAHRADTATLQVLRQVVNWLRDEPVLLAITLRGSEAGQNLHATAAALAHRTGEWLELTGLDLAATRELVRSAGLEEITDEALELLHTRTGGNPLFVREMAKLLAAQRTTGDREDVPDSIRELITTRLRRLSPEVATALGHLAIWGDGADLRLLSRTSAIPEDHLIDLIAEAEVAALVRTDRTGRITFDHALIHDTVYLGIPRLRRVRMHWAALELLERHADDFPGLARDPDMLAHHALLGARPETAARAIAYGLEATRRSADRGMTADTARLWQSVIEMHEMAGHATPHADHPDRIALLEARCALVDALAYQGRWVPARDARDRAVELARAIGEPGLLVRALTCWRAPILYPALEWRDPEHRLVHAVVECLAGEVSDADRVRLLAVAAYESAGDYRFPGRTRRFADEALAVARTCEDPELLCTAIAAGIVNRFTAAEDAALAHELFTVADAHGLSHFRTVGHYMLMRCALAAVDLREAFRQAELALLTTADAQLAQLMALMDCFPPVVAALRGDLPETERLYAELDTKLARLGFDEAGLIRAIPSLALAWARDTPAEPVERMHRMYTLAPGFGSAAYALALVHAGELDRAREIYRATAELRPEIAPAAEYTGRAYVALALGITEDLAPLYRRLLPDAGTIVGLESTGATFGTMDTVLGLLAAAMGDAEGAAAHHAAAEELMRRVRAELADLALPQLGGSHATTAV</sequence>
<keyword evidence="2" id="KW-0805">Transcription regulation</keyword>
<dbReference type="InterPro" id="IPR041664">
    <property type="entry name" value="AAA_16"/>
</dbReference>
<dbReference type="Gene3D" id="1.10.10.10">
    <property type="entry name" value="Winged helix-like DNA-binding domain superfamily/Winged helix DNA-binding domain"/>
    <property type="match status" value="1"/>
</dbReference>
<dbReference type="SUPFAM" id="SSF48452">
    <property type="entry name" value="TPR-like"/>
    <property type="match status" value="1"/>
</dbReference>
<dbReference type="RefSeq" id="WP_201947707.1">
    <property type="nucleotide sequence ID" value="NZ_JAERRJ010000005.1"/>
</dbReference>
<dbReference type="InterPro" id="IPR051677">
    <property type="entry name" value="AfsR-DnrI-RedD_regulator"/>
</dbReference>
<dbReference type="SUPFAM" id="SSF46894">
    <property type="entry name" value="C-terminal effector domain of the bipartite response regulators"/>
    <property type="match status" value="1"/>
</dbReference>
<dbReference type="InterPro" id="IPR027417">
    <property type="entry name" value="P-loop_NTPase"/>
</dbReference>
<dbReference type="Pfam" id="PF03704">
    <property type="entry name" value="BTAD"/>
    <property type="match status" value="1"/>
</dbReference>
<dbReference type="PROSITE" id="PS51755">
    <property type="entry name" value="OMPR_PHOB"/>
    <property type="match status" value="1"/>
</dbReference>
<dbReference type="PANTHER" id="PTHR35807:SF1">
    <property type="entry name" value="TRANSCRIPTIONAL REGULATOR REDD"/>
    <property type="match status" value="1"/>
</dbReference>
<dbReference type="SMART" id="SM01043">
    <property type="entry name" value="BTAD"/>
    <property type="match status" value="1"/>
</dbReference>
<dbReference type="Pfam" id="PF00486">
    <property type="entry name" value="Trans_reg_C"/>
    <property type="match status" value="1"/>
</dbReference>
<protein>
    <submittedName>
        <fullName evidence="7">AAA family ATPase</fullName>
    </submittedName>
</protein>
<reference evidence="7 8" key="1">
    <citation type="submission" date="2021-01" db="EMBL/GenBank/DDBJ databases">
        <title>WGS of actinomycetes isolated from Thailand.</title>
        <authorList>
            <person name="Thawai C."/>
        </authorList>
    </citation>
    <scope>NUCLEOTIDE SEQUENCE [LARGE SCALE GENOMIC DNA]</scope>
    <source>
        <strain evidence="7 8">LPG 2</strain>
    </source>
</reference>
<dbReference type="InterPro" id="IPR001867">
    <property type="entry name" value="OmpR/PhoB-type_DNA-bd"/>
</dbReference>
<evidence type="ECO:0000256" key="2">
    <source>
        <dbReference type="ARBA" id="ARBA00023015"/>
    </source>
</evidence>
<dbReference type="Gene3D" id="1.25.40.10">
    <property type="entry name" value="Tetratricopeptide repeat domain"/>
    <property type="match status" value="1"/>
</dbReference>
<keyword evidence="8" id="KW-1185">Reference proteome</keyword>
<feature type="domain" description="OmpR/PhoB-type" evidence="6">
    <location>
        <begin position="1"/>
        <end position="74"/>
    </location>
</feature>
<dbReference type="CDD" id="cd15831">
    <property type="entry name" value="BTAD"/>
    <property type="match status" value="1"/>
</dbReference>
<comment type="similarity">
    <text evidence="1">Belongs to the AfsR/DnrI/RedD regulatory family.</text>
</comment>
<dbReference type="InterPro" id="IPR011990">
    <property type="entry name" value="TPR-like_helical_dom_sf"/>
</dbReference>
<dbReference type="PANTHER" id="PTHR35807">
    <property type="entry name" value="TRANSCRIPTIONAL REGULATOR REDD-RELATED"/>
    <property type="match status" value="1"/>
</dbReference>
<accession>A0ABS1M5Q5</accession>
<gene>
    <name evidence="7" type="ORF">JK358_14180</name>
</gene>